<organism evidence="1 2">
    <name type="scientific">Nephila pilipes</name>
    <name type="common">Giant wood spider</name>
    <name type="synonym">Nephila maculata</name>
    <dbReference type="NCBI Taxonomy" id="299642"/>
    <lineage>
        <taxon>Eukaryota</taxon>
        <taxon>Metazoa</taxon>
        <taxon>Ecdysozoa</taxon>
        <taxon>Arthropoda</taxon>
        <taxon>Chelicerata</taxon>
        <taxon>Arachnida</taxon>
        <taxon>Araneae</taxon>
        <taxon>Araneomorphae</taxon>
        <taxon>Entelegynae</taxon>
        <taxon>Araneoidea</taxon>
        <taxon>Nephilidae</taxon>
        <taxon>Nephila</taxon>
    </lineage>
</organism>
<proteinExistence type="predicted"/>
<name>A0A8X6MK88_NEPPI</name>
<reference evidence="1" key="1">
    <citation type="submission" date="2020-08" db="EMBL/GenBank/DDBJ databases">
        <title>Multicomponent nature underlies the extraordinary mechanical properties of spider dragline silk.</title>
        <authorList>
            <person name="Kono N."/>
            <person name="Nakamura H."/>
            <person name="Mori M."/>
            <person name="Yoshida Y."/>
            <person name="Ohtoshi R."/>
            <person name="Malay A.D."/>
            <person name="Moran D.A.P."/>
            <person name="Tomita M."/>
            <person name="Numata K."/>
            <person name="Arakawa K."/>
        </authorList>
    </citation>
    <scope>NUCLEOTIDE SEQUENCE</scope>
</reference>
<comment type="caution">
    <text evidence="1">The sequence shown here is derived from an EMBL/GenBank/DDBJ whole genome shotgun (WGS) entry which is preliminary data.</text>
</comment>
<dbReference type="Proteomes" id="UP000887013">
    <property type="component" value="Unassembled WGS sequence"/>
</dbReference>
<accession>A0A8X6MK88</accession>
<sequence length="112" mass="12974">MDWIECESGAKVGKYCCDFFEFGSVAVDPQHHRRLELFFGWGDVLFHILFLDGVYASCGLVNLKVLKHILNGCEDGKGFYNFPFFSPPTGWSDEAVFTFSFKISFRFYRCNR</sequence>
<protein>
    <submittedName>
        <fullName evidence="1">Uncharacterized protein</fullName>
    </submittedName>
</protein>
<evidence type="ECO:0000313" key="1">
    <source>
        <dbReference type="EMBL" id="GFS59217.1"/>
    </source>
</evidence>
<dbReference type="AlphaFoldDB" id="A0A8X6MK88"/>
<evidence type="ECO:0000313" key="2">
    <source>
        <dbReference type="Proteomes" id="UP000887013"/>
    </source>
</evidence>
<dbReference type="EMBL" id="BMAW01047107">
    <property type="protein sequence ID" value="GFS59217.1"/>
    <property type="molecule type" value="Genomic_DNA"/>
</dbReference>
<gene>
    <name evidence="1" type="ORF">NPIL_124651</name>
</gene>
<keyword evidence="2" id="KW-1185">Reference proteome</keyword>